<dbReference type="AlphaFoldDB" id="A0A1X2GTK4"/>
<accession>A0A1X2GTK4</accession>
<sequence length="166" mass="18472">MSWIYHLTFYATIASDPKFPPIWPEYKSIFQRRIGINGQASPGKYHRRILTIIAVCLRLIDHDLHLEREQREAGSRQPYSTRNQTTSATVTSSSSSSSVDLVSLISTSTHDSLQDTDDNTISMDTNRNVTIGTLGLTAAHIGDDDTTGDPQPDRFAITTSTLTRFP</sequence>
<keyword evidence="3" id="KW-1185">Reference proteome</keyword>
<gene>
    <name evidence="2" type="ORF">DM01DRAFT_1370358</name>
</gene>
<feature type="compositionally biased region" description="Low complexity" evidence="1">
    <location>
        <begin position="85"/>
        <end position="94"/>
    </location>
</feature>
<dbReference type="Proteomes" id="UP000242146">
    <property type="component" value="Unassembled WGS sequence"/>
</dbReference>
<protein>
    <submittedName>
        <fullName evidence="2">Uncharacterized protein</fullName>
    </submittedName>
</protein>
<evidence type="ECO:0000313" key="3">
    <source>
        <dbReference type="Proteomes" id="UP000242146"/>
    </source>
</evidence>
<name>A0A1X2GTK4_9FUNG</name>
<proteinExistence type="predicted"/>
<feature type="compositionally biased region" description="Polar residues" evidence="1">
    <location>
        <begin position="157"/>
        <end position="166"/>
    </location>
</feature>
<evidence type="ECO:0000313" key="2">
    <source>
        <dbReference type="EMBL" id="ORX61289.1"/>
    </source>
</evidence>
<organism evidence="2 3">
    <name type="scientific">Hesseltinella vesiculosa</name>
    <dbReference type="NCBI Taxonomy" id="101127"/>
    <lineage>
        <taxon>Eukaryota</taxon>
        <taxon>Fungi</taxon>
        <taxon>Fungi incertae sedis</taxon>
        <taxon>Mucoromycota</taxon>
        <taxon>Mucoromycotina</taxon>
        <taxon>Mucoromycetes</taxon>
        <taxon>Mucorales</taxon>
        <taxon>Cunninghamellaceae</taxon>
        <taxon>Hesseltinella</taxon>
    </lineage>
</organism>
<evidence type="ECO:0000256" key="1">
    <source>
        <dbReference type="SAM" id="MobiDB-lite"/>
    </source>
</evidence>
<feature type="region of interest" description="Disordered" evidence="1">
    <location>
        <begin position="142"/>
        <end position="166"/>
    </location>
</feature>
<reference evidence="2 3" key="1">
    <citation type="submission" date="2016-07" db="EMBL/GenBank/DDBJ databases">
        <title>Pervasive Adenine N6-methylation of Active Genes in Fungi.</title>
        <authorList>
            <consortium name="DOE Joint Genome Institute"/>
            <person name="Mondo S.J."/>
            <person name="Dannebaum R.O."/>
            <person name="Kuo R.C."/>
            <person name="Labutti K."/>
            <person name="Haridas S."/>
            <person name="Kuo A."/>
            <person name="Salamov A."/>
            <person name="Ahrendt S.R."/>
            <person name="Lipzen A."/>
            <person name="Sullivan W."/>
            <person name="Andreopoulos W.B."/>
            <person name="Clum A."/>
            <person name="Lindquist E."/>
            <person name="Daum C."/>
            <person name="Ramamoorthy G.K."/>
            <person name="Gryganskyi A."/>
            <person name="Culley D."/>
            <person name="Magnuson J.K."/>
            <person name="James T.Y."/>
            <person name="O'Malley M.A."/>
            <person name="Stajich J.E."/>
            <person name="Spatafora J.W."/>
            <person name="Visel A."/>
            <person name="Grigoriev I.V."/>
        </authorList>
    </citation>
    <scope>NUCLEOTIDE SEQUENCE [LARGE SCALE GENOMIC DNA]</scope>
    <source>
        <strain evidence="2 3">NRRL 3301</strain>
    </source>
</reference>
<comment type="caution">
    <text evidence="2">The sequence shown here is derived from an EMBL/GenBank/DDBJ whole genome shotgun (WGS) entry which is preliminary data.</text>
</comment>
<dbReference type="EMBL" id="MCGT01000003">
    <property type="protein sequence ID" value="ORX61289.1"/>
    <property type="molecule type" value="Genomic_DNA"/>
</dbReference>
<feature type="region of interest" description="Disordered" evidence="1">
    <location>
        <begin position="70"/>
        <end position="94"/>
    </location>
</feature>